<keyword evidence="2" id="KW-0067">ATP-binding</keyword>
<dbReference type="SMART" id="SM00382">
    <property type="entry name" value="AAA"/>
    <property type="match status" value="1"/>
</dbReference>
<accession>A0A0F9GEA5</accession>
<reference evidence="4" key="1">
    <citation type="journal article" date="2015" name="Nature">
        <title>Complex archaea that bridge the gap between prokaryotes and eukaryotes.</title>
        <authorList>
            <person name="Spang A."/>
            <person name="Saw J.H."/>
            <person name="Jorgensen S.L."/>
            <person name="Zaremba-Niedzwiedzka K."/>
            <person name="Martijn J."/>
            <person name="Lind A.E."/>
            <person name="van Eijk R."/>
            <person name="Schleper C."/>
            <person name="Guy L."/>
            <person name="Ettema T.J."/>
        </authorList>
    </citation>
    <scope>NUCLEOTIDE SEQUENCE</scope>
</reference>
<protein>
    <recommendedName>
        <fullName evidence="3">ABC transporter domain-containing protein</fullName>
    </recommendedName>
</protein>
<dbReference type="Pfam" id="PF00005">
    <property type="entry name" value="ABC_tran"/>
    <property type="match status" value="1"/>
</dbReference>
<dbReference type="InterPro" id="IPR017871">
    <property type="entry name" value="ABC_transporter-like_CS"/>
</dbReference>
<dbReference type="Gene3D" id="3.40.50.300">
    <property type="entry name" value="P-loop containing nucleotide triphosphate hydrolases"/>
    <property type="match status" value="1"/>
</dbReference>
<dbReference type="Pfam" id="PF16326">
    <property type="entry name" value="ABC_tran_CTD"/>
    <property type="match status" value="1"/>
</dbReference>
<dbReference type="GO" id="GO:0016887">
    <property type="term" value="F:ATP hydrolysis activity"/>
    <property type="evidence" value="ECO:0007669"/>
    <property type="project" value="InterPro"/>
</dbReference>
<evidence type="ECO:0000256" key="2">
    <source>
        <dbReference type="ARBA" id="ARBA00022840"/>
    </source>
</evidence>
<evidence type="ECO:0000256" key="1">
    <source>
        <dbReference type="ARBA" id="ARBA00022741"/>
    </source>
</evidence>
<dbReference type="Gene3D" id="1.10.287.380">
    <property type="entry name" value="Valyl-tRNA synthetase, C-terminal domain"/>
    <property type="match status" value="1"/>
</dbReference>
<feature type="non-terminal residue" evidence="4">
    <location>
        <position position="1"/>
    </location>
</feature>
<dbReference type="InterPro" id="IPR003439">
    <property type="entry name" value="ABC_transporter-like_ATP-bd"/>
</dbReference>
<dbReference type="PROSITE" id="PS50893">
    <property type="entry name" value="ABC_TRANSPORTER_2"/>
    <property type="match status" value="1"/>
</dbReference>
<dbReference type="PANTHER" id="PTHR42855">
    <property type="entry name" value="ABC TRANSPORTER ATP-BINDING SUBUNIT"/>
    <property type="match status" value="1"/>
</dbReference>
<evidence type="ECO:0000259" key="3">
    <source>
        <dbReference type="PROSITE" id="PS50893"/>
    </source>
</evidence>
<dbReference type="PROSITE" id="PS00211">
    <property type="entry name" value="ABC_TRANSPORTER_1"/>
    <property type="match status" value="1"/>
</dbReference>
<dbReference type="InterPro" id="IPR003593">
    <property type="entry name" value="AAA+_ATPase"/>
</dbReference>
<dbReference type="EMBL" id="LAZR01028793">
    <property type="protein sequence ID" value="KKL61522.1"/>
    <property type="molecule type" value="Genomic_DNA"/>
</dbReference>
<gene>
    <name evidence="4" type="ORF">LCGC14_2194450</name>
</gene>
<dbReference type="GO" id="GO:0003677">
    <property type="term" value="F:DNA binding"/>
    <property type="evidence" value="ECO:0007669"/>
    <property type="project" value="InterPro"/>
</dbReference>
<dbReference type="CDD" id="cd03221">
    <property type="entry name" value="ABCF_EF-3"/>
    <property type="match status" value="1"/>
</dbReference>
<feature type="domain" description="ABC transporter" evidence="3">
    <location>
        <begin position="83"/>
        <end position="305"/>
    </location>
</feature>
<dbReference type="GO" id="GO:0005524">
    <property type="term" value="F:ATP binding"/>
    <property type="evidence" value="ECO:0007669"/>
    <property type="project" value="UniProtKB-KW"/>
</dbReference>
<dbReference type="InterPro" id="IPR037118">
    <property type="entry name" value="Val-tRNA_synth_C_sf"/>
</dbReference>
<organism evidence="4">
    <name type="scientific">marine sediment metagenome</name>
    <dbReference type="NCBI Taxonomy" id="412755"/>
    <lineage>
        <taxon>unclassified sequences</taxon>
        <taxon>metagenomes</taxon>
        <taxon>ecological metagenomes</taxon>
    </lineage>
</organism>
<dbReference type="AlphaFoldDB" id="A0A0F9GEA5"/>
<dbReference type="PANTHER" id="PTHR42855:SF1">
    <property type="entry name" value="ABC TRANSPORTER DOMAIN-CONTAINING PROTEIN"/>
    <property type="match status" value="1"/>
</dbReference>
<proteinExistence type="predicted"/>
<dbReference type="InterPro" id="IPR051309">
    <property type="entry name" value="ABCF_ATPase"/>
</dbReference>
<dbReference type="FunFam" id="3.40.50.300:FF:000309">
    <property type="entry name" value="ABC transporter ATP-binding protein"/>
    <property type="match status" value="1"/>
</dbReference>
<comment type="caution">
    <text evidence="4">The sequence shown here is derived from an EMBL/GenBank/DDBJ whole genome shotgun (WGS) entry which is preliminary data.</text>
</comment>
<keyword evidence="1" id="KW-0547">Nucleotide-binding</keyword>
<dbReference type="InterPro" id="IPR027417">
    <property type="entry name" value="P-loop_NTPase"/>
</dbReference>
<dbReference type="InterPro" id="IPR032524">
    <property type="entry name" value="ABC_tran_C"/>
</dbReference>
<sequence length="388" mass="44108">YDDYLKRKEQLISAEQKHQELFDKKLAEEESWVRQGIKARRKRNQGRLKALQDMRLTRSQRQKQSADVKIEINAAQRSGNIVFKAKDVNFAYDTADAKPVISNFTTTILRGDRVGIIGGNGQGKTTLLRLLIGELSANQGNIVHGTNVRYAYFDQLHSQLDPDRTLLENIGQGSDTVTVNGRPKHVFAYLADFLFDKSQIKQTVSTLSGGERNRLQIAKVFTQPSNVLVLDEPTNDLDIETLELLEDMLIEYHGTVLLVSHDRSFLNNIVTSTLVLEAEGRVGEYVGGYDDWLRQRKDANGEPEKPAKKPRPVKDKPLKLTYKQKRELEGLPEVIEQLEIASLHEEMAKPSFYKQDAEQITQTSTKLRSLDQKLAQAYSRWEELAAIE</sequence>
<name>A0A0F9GEA5_9ZZZZ</name>
<dbReference type="SUPFAM" id="SSF52540">
    <property type="entry name" value="P-loop containing nucleoside triphosphate hydrolases"/>
    <property type="match status" value="1"/>
</dbReference>
<evidence type="ECO:0000313" key="4">
    <source>
        <dbReference type="EMBL" id="KKL61522.1"/>
    </source>
</evidence>